<gene>
    <name evidence="9" type="ordered locus">PTH_1958</name>
</gene>
<keyword evidence="7" id="KW-0732">Signal</keyword>
<evidence type="ECO:0000256" key="5">
    <source>
        <dbReference type="ARBA" id="ARBA00023136"/>
    </source>
</evidence>
<dbReference type="GO" id="GO:0005886">
    <property type="term" value="C:plasma membrane"/>
    <property type="evidence" value="ECO:0007669"/>
    <property type="project" value="UniProtKB-SubCell"/>
</dbReference>
<dbReference type="Proteomes" id="UP000006556">
    <property type="component" value="Chromosome"/>
</dbReference>
<evidence type="ECO:0000256" key="3">
    <source>
        <dbReference type="ARBA" id="ARBA00022692"/>
    </source>
</evidence>
<dbReference type="HOGENOM" id="CLU_137910_1_1_9"/>
<evidence type="ECO:0000256" key="7">
    <source>
        <dbReference type="SAM" id="SignalP"/>
    </source>
</evidence>
<feature type="signal peptide" evidence="7">
    <location>
        <begin position="1"/>
        <end position="25"/>
    </location>
</feature>
<evidence type="ECO:0000313" key="9">
    <source>
        <dbReference type="EMBL" id="BAF60139.1"/>
    </source>
</evidence>
<keyword evidence="3 6" id="KW-0812">Transmembrane</keyword>
<organism evidence="9 10">
    <name type="scientific">Pelotomaculum thermopropionicum (strain DSM 13744 / JCM 10971 / SI)</name>
    <dbReference type="NCBI Taxonomy" id="370438"/>
    <lineage>
        <taxon>Bacteria</taxon>
        <taxon>Bacillati</taxon>
        <taxon>Bacillota</taxon>
        <taxon>Clostridia</taxon>
        <taxon>Eubacteriales</taxon>
        <taxon>Desulfotomaculaceae</taxon>
        <taxon>Pelotomaculum</taxon>
    </lineage>
</organism>
<dbReference type="STRING" id="370438.PTH_1958"/>
<name>A5D0U9_PELTS</name>
<evidence type="ECO:0000259" key="8">
    <source>
        <dbReference type="Pfam" id="PF13190"/>
    </source>
</evidence>
<feature type="transmembrane region" description="Helical" evidence="6">
    <location>
        <begin position="65"/>
        <end position="86"/>
    </location>
</feature>
<evidence type="ECO:0000256" key="6">
    <source>
        <dbReference type="SAM" id="Phobius"/>
    </source>
</evidence>
<feature type="domain" description="PDGLE" evidence="8">
    <location>
        <begin position="3"/>
        <end position="90"/>
    </location>
</feature>
<proteinExistence type="predicted"/>
<sequence>MKKTSLYVLLTALAVAIFLSPFASSSPDGLERVAEDLGFIDKGEEQVLKSPIPDYAFPGIENEKVATSVAGAAGTLITFGAVYALARVVGRRKVKTEVKKLQNDIS</sequence>
<evidence type="ECO:0000256" key="1">
    <source>
        <dbReference type="ARBA" id="ARBA00004236"/>
    </source>
</evidence>
<keyword evidence="10" id="KW-1185">Reference proteome</keyword>
<protein>
    <recommendedName>
        <fullName evidence="8">PDGLE domain-containing protein</fullName>
    </recommendedName>
</protein>
<keyword evidence="5 6" id="KW-0472">Membrane</keyword>
<reference evidence="10" key="1">
    <citation type="journal article" date="2008" name="Genome Res.">
        <title>The genome of Pelotomaculum thermopropionicum reveals niche-associated evolution in anaerobic microbiota.</title>
        <authorList>
            <person name="Kosaka T."/>
            <person name="Kato S."/>
            <person name="Shimoyama T."/>
            <person name="Ishii S."/>
            <person name="Abe T."/>
            <person name="Watanabe K."/>
        </authorList>
    </citation>
    <scope>NUCLEOTIDE SEQUENCE [LARGE SCALE GENOMIC DNA]</scope>
    <source>
        <strain evidence="10">DSM 13744 / JCM 10971 / SI</strain>
    </source>
</reference>
<accession>A5D0U9</accession>
<dbReference type="EMBL" id="AP009389">
    <property type="protein sequence ID" value="BAF60139.1"/>
    <property type="molecule type" value="Genomic_DNA"/>
</dbReference>
<dbReference type="KEGG" id="pth:PTH_1958"/>
<keyword evidence="2" id="KW-1003">Cell membrane</keyword>
<dbReference type="AlphaFoldDB" id="A5D0U9"/>
<keyword evidence="4 6" id="KW-1133">Transmembrane helix</keyword>
<evidence type="ECO:0000313" key="10">
    <source>
        <dbReference type="Proteomes" id="UP000006556"/>
    </source>
</evidence>
<feature type="chain" id="PRO_5038893302" description="PDGLE domain-containing protein" evidence="7">
    <location>
        <begin position="26"/>
        <end position="106"/>
    </location>
</feature>
<dbReference type="InterPro" id="IPR025937">
    <property type="entry name" value="PDGLE_dom"/>
</dbReference>
<comment type="subcellular location">
    <subcellularLocation>
        <location evidence="1">Cell membrane</location>
    </subcellularLocation>
</comment>
<evidence type="ECO:0000256" key="2">
    <source>
        <dbReference type="ARBA" id="ARBA00022475"/>
    </source>
</evidence>
<evidence type="ECO:0000256" key="4">
    <source>
        <dbReference type="ARBA" id="ARBA00022989"/>
    </source>
</evidence>
<dbReference type="eggNOG" id="COG0310">
    <property type="taxonomic scope" value="Bacteria"/>
</dbReference>
<dbReference type="Pfam" id="PF13190">
    <property type="entry name" value="PDGLE"/>
    <property type="match status" value="1"/>
</dbReference>